<keyword evidence="2" id="KW-1185">Reference proteome</keyword>
<dbReference type="Proteomes" id="UP001057402">
    <property type="component" value="Chromosome 1"/>
</dbReference>
<sequence>MEERVPPHPSSSPRLLTHPHHHLETYVVQIPKDQIYHVPPPVNALIVERFRNPSPAKTNSRGSCCCCGWVCCTVLAVVVLLLVALGMAVDLFSIFCNARDPIFHLESFRARNVTGGNVFTFGLKVSNPNKYSDVVYKQGGESSLAYRGKEVGSGKFPAFLQDRKSSSDVRIVLHGPGGRSPLEIVAAMSGNRKVGQPKLSFTLRVTVTSRMNAGFLQQRDVELGVTCDYAVDKLSGGTNVLSEECVVGHG</sequence>
<gene>
    <name evidence="1" type="ORF">MLD38_001666</name>
</gene>
<organism evidence="1 2">
    <name type="scientific">Melastoma candidum</name>
    <dbReference type="NCBI Taxonomy" id="119954"/>
    <lineage>
        <taxon>Eukaryota</taxon>
        <taxon>Viridiplantae</taxon>
        <taxon>Streptophyta</taxon>
        <taxon>Embryophyta</taxon>
        <taxon>Tracheophyta</taxon>
        <taxon>Spermatophyta</taxon>
        <taxon>Magnoliopsida</taxon>
        <taxon>eudicotyledons</taxon>
        <taxon>Gunneridae</taxon>
        <taxon>Pentapetalae</taxon>
        <taxon>rosids</taxon>
        <taxon>malvids</taxon>
        <taxon>Myrtales</taxon>
        <taxon>Melastomataceae</taxon>
        <taxon>Melastomatoideae</taxon>
        <taxon>Melastomateae</taxon>
        <taxon>Melastoma</taxon>
    </lineage>
</organism>
<name>A0ACB9SFJ9_9MYRT</name>
<accession>A0ACB9SFJ9</accession>
<dbReference type="EMBL" id="CM042880">
    <property type="protein sequence ID" value="KAI4389438.1"/>
    <property type="molecule type" value="Genomic_DNA"/>
</dbReference>
<proteinExistence type="predicted"/>
<evidence type="ECO:0000313" key="1">
    <source>
        <dbReference type="EMBL" id="KAI4389438.1"/>
    </source>
</evidence>
<comment type="caution">
    <text evidence="1">The sequence shown here is derived from an EMBL/GenBank/DDBJ whole genome shotgun (WGS) entry which is preliminary data.</text>
</comment>
<reference evidence="2" key="1">
    <citation type="journal article" date="2023" name="Front. Plant Sci.">
        <title>Chromosomal-level genome assembly of Melastoma candidum provides insights into trichome evolution.</title>
        <authorList>
            <person name="Zhong Y."/>
            <person name="Wu W."/>
            <person name="Sun C."/>
            <person name="Zou P."/>
            <person name="Liu Y."/>
            <person name="Dai S."/>
            <person name="Zhou R."/>
        </authorList>
    </citation>
    <scope>NUCLEOTIDE SEQUENCE [LARGE SCALE GENOMIC DNA]</scope>
</reference>
<protein>
    <submittedName>
        <fullName evidence="1">Uncharacterized protein</fullName>
    </submittedName>
</protein>
<evidence type="ECO:0000313" key="2">
    <source>
        <dbReference type="Proteomes" id="UP001057402"/>
    </source>
</evidence>